<feature type="transmembrane region" description="Helical" evidence="6">
    <location>
        <begin position="228"/>
        <end position="249"/>
    </location>
</feature>
<sequence length="299" mass="31261">MEVDWLNVWVRFALYLDLMLLFGLPLFALYALRKDEREAASARCYSGYAMMAALIGLVLSVVDMAVVAKAMSGVEGYADLGGDTVAMIATETAFGIACFIRMSALLGGLIASFALAHRPTLRYRVLVACGAIALATLAWGGHGAMNEGLSGVAHLLVDIAHLLAGGAWIGALAGFLMLARMGVLAVLDRAARGFASIGTVIVGTLVTTGAVNYWFIAGMPTLERLTSPYGRILLVKLALFAAMLVMAALNRYRLGPALATASDSGAAVRALRKSFVVEALLGVAVLAIVAVLGVQSPEP</sequence>
<dbReference type="RefSeq" id="WP_017512974.1">
    <property type="nucleotide sequence ID" value="NZ_CP037901.1"/>
</dbReference>
<dbReference type="OrthoDB" id="6053803at2"/>
<evidence type="ECO:0000256" key="2">
    <source>
        <dbReference type="ARBA" id="ARBA00022475"/>
    </source>
</evidence>
<dbReference type="Proteomes" id="UP000253772">
    <property type="component" value="Chromosome c2"/>
</dbReference>
<keyword evidence="3 6" id="KW-0812">Transmembrane</keyword>
<evidence type="ECO:0000259" key="7">
    <source>
        <dbReference type="Pfam" id="PF05425"/>
    </source>
</evidence>
<keyword evidence="4 6" id="KW-1133">Transmembrane helix</keyword>
<evidence type="ECO:0000256" key="3">
    <source>
        <dbReference type="ARBA" id="ARBA00022692"/>
    </source>
</evidence>
<reference evidence="8 9" key="1">
    <citation type="submission" date="2019-03" db="EMBL/GenBank/DDBJ databases">
        <title>Comparative insights into the high quality Complete genome sequence of highly metal resistant Cupriavidus metallidurans strain BS1 isolated from a gold-copper mine.</title>
        <authorList>
            <person name="Mazhar H.S."/>
            <person name="Rensing C."/>
        </authorList>
    </citation>
    <scope>NUCLEOTIDE SEQUENCE [LARGE SCALE GENOMIC DNA]</scope>
    <source>
        <strain evidence="8 9">BS1</strain>
    </source>
</reference>
<keyword evidence="2" id="KW-1003">Cell membrane</keyword>
<name>A0A482IXS8_9BURK</name>
<dbReference type="GO" id="GO:0005886">
    <property type="term" value="C:plasma membrane"/>
    <property type="evidence" value="ECO:0007669"/>
    <property type="project" value="UniProtKB-SubCell"/>
</dbReference>
<feature type="transmembrane region" description="Helical" evidence="6">
    <location>
        <begin position="92"/>
        <end position="116"/>
    </location>
</feature>
<feature type="transmembrane region" description="Helical" evidence="6">
    <location>
        <begin position="162"/>
        <end position="187"/>
    </location>
</feature>
<dbReference type="GO" id="GO:0006825">
    <property type="term" value="P:copper ion transport"/>
    <property type="evidence" value="ECO:0007669"/>
    <property type="project" value="InterPro"/>
</dbReference>
<dbReference type="NCBIfam" id="NF033808">
    <property type="entry name" value="copper_CopD"/>
    <property type="match status" value="1"/>
</dbReference>
<dbReference type="PANTHER" id="PTHR34820:SF4">
    <property type="entry name" value="INNER MEMBRANE PROTEIN YEBZ"/>
    <property type="match status" value="1"/>
</dbReference>
<comment type="subcellular location">
    <subcellularLocation>
        <location evidence="1">Cell membrane</location>
        <topology evidence="1">Multi-pass membrane protein</topology>
    </subcellularLocation>
</comment>
<evidence type="ECO:0000313" key="8">
    <source>
        <dbReference type="EMBL" id="QBP13895.1"/>
    </source>
</evidence>
<feature type="transmembrane region" description="Helical" evidence="6">
    <location>
        <begin position="44"/>
        <end position="72"/>
    </location>
</feature>
<dbReference type="EMBL" id="CP037901">
    <property type="protein sequence ID" value="QBP13895.1"/>
    <property type="molecule type" value="Genomic_DNA"/>
</dbReference>
<gene>
    <name evidence="8" type="primary">copD</name>
    <name evidence="8" type="ORF">DDF84_030620</name>
</gene>
<evidence type="ECO:0000313" key="9">
    <source>
        <dbReference type="Proteomes" id="UP000253772"/>
    </source>
</evidence>
<feature type="transmembrane region" description="Helical" evidence="6">
    <location>
        <begin position="123"/>
        <end position="142"/>
    </location>
</feature>
<feature type="domain" description="Copper resistance protein D" evidence="7">
    <location>
        <begin position="189"/>
        <end position="292"/>
    </location>
</feature>
<dbReference type="InterPro" id="IPR032694">
    <property type="entry name" value="CopC/D"/>
</dbReference>
<protein>
    <submittedName>
        <fullName evidence="8">Copper homeostasis membrane protein CopD</fullName>
    </submittedName>
</protein>
<organism evidence="8 9">
    <name type="scientific">Cupriavidus metallidurans</name>
    <dbReference type="NCBI Taxonomy" id="119219"/>
    <lineage>
        <taxon>Bacteria</taxon>
        <taxon>Pseudomonadati</taxon>
        <taxon>Pseudomonadota</taxon>
        <taxon>Betaproteobacteria</taxon>
        <taxon>Burkholderiales</taxon>
        <taxon>Burkholderiaceae</taxon>
        <taxon>Cupriavidus</taxon>
    </lineage>
</organism>
<keyword evidence="5 6" id="KW-0472">Membrane</keyword>
<evidence type="ECO:0000256" key="1">
    <source>
        <dbReference type="ARBA" id="ARBA00004651"/>
    </source>
</evidence>
<dbReference type="AlphaFoldDB" id="A0A482IXS8"/>
<dbReference type="PANTHER" id="PTHR34820">
    <property type="entry name" value="INNER MEMBRANE PROTEIN YEBZ"/>
    <property type="match status" value="1"/>
</dbReference>
<evidence type="ECO:0000256" key="5">
    <source>
        <dbReference type="ARBA" id="ARBA00023136"/>
    </source>
</evidence>
<accession>A0A482IXS8</accession>
<feature type="transmembrane region" description="Helical" evidence="6">
    <location>
        <begin position="12"/>
        <end position="32"/>
    </location>
</feature>
<evidence type="ECO:0000256" key="4">
    <source>
        <dbReference type="ARBA" id="ARBA00022989"/>
    </source>
</evidence>
<dbReference type="InterPro" id="IPR008457">
    <property type="entry name" value="Cu-R_CopD_dom"/>
</dbReference>
<feature type="transmembrane region" description="Helical" evidence="6">
    <location>
        <begin position="275"/>
        <end position="294"/>
    </location>
</feature>
<evidence type="ECO:0000256" key="6">
    <source>
        <dbReference type="SAM" id="Phobius"/>
    </source>
</evidence>
<dbReference type="Pfam" id="PF05425">
    <property type="entry name" value="CopD"/>
    <property type="match status" value="1"/>
</dbReference>
<feature type="transmembrane region" description="Helical" evidence="6">
    <location>
        <begin position="194"/>
        <end position="216"/>
    </location>
</feature>
<dbReference type="InterPro" id="IPR047689">
    <property type="entry name" value="CopD"/>
</dbReference>
<proteinExistence type="predicted"/>